<keyword evidence="8" id="KW-1185">Reference proteome</keyword>
<dbReference type="EMBL" id="CP011797">
    <property type="protein sequence ID" value="ATX77229.1"/>
    <property type="molecule type" value="Genomic_DNA"/>
</dbReference>
<sequence>MTTATTAANTAPTFAWRAASRLLKHLTQGSLTLNYEQHNKVFGSLAGPGPHAEVTVLDAKVFRDLVTGGSMAAAETYMEGLWESPDLTSVIRLFSANIDSDPERVTWMSRPSQWFLNMAHWLNRNTIRGSHKNIQAHYDLGNDLFTSFLDPSMMYSAAIFPHADASLEEAQQFRLERICQKLNLGPDNHLLEIGTGWGALAIYAAKNFGCRVTTTTISAEQFAYTEAKIAEAGLTDRITLLCSDYRLLTGQYDRLVSIEMIEAVGHKYLSGYFNKISTLLSHDGLALIQSITMNDQRYKSYKNSVDFIRKYIFPGGHLPSISLINRHIAEQTDMTLSHFEDITSHYARTLNEWQVRFVENFDQLPADKYDAQFFRMWRYYLSYCEGAFLERAIGTSQIVFSKSKATVDWEF</sequence>
<evidence type="ECO:0000256" key="4">
    <source>
        <dbReference type="ARBA" id="ARBA00022691"/>
    </source>
</evidence>
<evidence type="ECO:0000256" key="6">
    <source>
        <dbReference type="PIRSR" id="PIRSR003085-1"/>
    </source>
</evidence>
<dbReference type="PANTHER" id="PTHR43667:SF2">
    <property type="entry name" value="FATTY ACID C-METHYL TRANSFERASE"/>
    <property type="match status" value="1"/>
</dbReference>
<keyword evidence="3 7" id="KW-0808">Transferase</keyword>
<evidence type="ECO:0000256" key="3">
    <source>
        <dbReference type="ARBA" id="ARBA00022679"/>
    </source>
</evidence>
<dbReference type="KEGG" id="rfo:REIFOR_02095"/>
<dbReference type="EC" id="2.1.1.79" evidence="7"/>
<dbReference type="GO" id="GO:0008610">
    <property type="term" value="P:lipid biosynthetic process"/>
    <property type="evidence" value="ECO:0007669"/>
    <property type="project" value="InterPro"/>
</dbReference>
<dbReference type="GO" id="GO:0008825">
    <property type="term" value="F:cyclopropane-fatty-acyl-phospholipid synthase activity"/>
    <property type="evidence" value="ECO:0007669"/>
    <property type="project" value="UniProtKB-EC"/>
</dbReference>
<dbReference type="PANTHER" id="PTHR43667">
    <property type="entry name" value="CYCLOPROPANE-FATTY-ACYL-PHOSPHOLIPID SYNTHASE"/>
    <property type="match status" value="1"/>
</dbReference>
<dbReference type="InterPro" id="IPR029063">
    <property type="entry name" value="SAM-dependent_MTases_sf"/>
</dbReference>
<dbReference type="OrthoDB" id="9782855at2"/>
<dbReference type="AlphaFoldDB" id="A0A2K8KT28"/>
<keyword evidence="2 7" id="KW-0489">Methyltransferase</keyword>
<keyword evidence="5" id="KW-0443">Lipid metabolism</keyword>
<keyword evidence="4" id="KW-0949">S-adenosyl-L-methionine</keyword>
<evidence type="ECO:0000256" key="5">
    <source>
        <dbReference type="ARBA" id="ARBA00023098"/>
    </source>
</evidence>
<dbReference type="Proteomes" id="UP000229757">
    <property type="component" value="Chromosome"/>
</dbReference>
<accession>A0A2K8KT28</accession>
<evidence type="ECO:0000256" key="1">
    <source>
        <dbReference type="ARBA" id="ARBA00010815"/>
    </source>
</evidence>
<protein>
    <submittedName>
        <fullName evidence="7">Cyclopropane-fatty-acyl-phospholipid synthase</fullName>
        <ecNumber evidence="7">2.1.1.79</ecNumber>
    </submittedName>
</protein>
<dbReference type="CDD" id="cd02440">
    <property type="entry name" value="AdoMet_MTases"/>
    <property type="match status" value="1"/>
</dbReference>
<gene>
    <name evidence="7" type="ORF">REIFOR_02095</name>
</gene>
<dbReference type="GO" id="GO:0032259">
    <property type="term" value="P:methylation"/>
    <property type="evidence" value="ECO:0007669"/>
    <property type="project" value="UniProtKB-KW"/>
</dbReference>
<dbReference type="PIRSF" id="PIRSF003085">
    <property type="entry name" value="CMAS"/>
    <property type="match status" value="1"/>
</dbReference>
<dbReference type="Pfam" id="PF02353">
    <property type="entry name" value="CMAS"/>
    <property type="match status" value="1"/>
</dbReference>
<dbReference type="Gene3D" id="3.40.50.150">
    <property type="entry name" value="Vaccinia Virus protein VP39"/>
    <property type="match status" value="1"/>
</dbReference>
<name>A0A2K8KT28_9GAMM</name>
<dbReference type="SUPFAM" id="SSF53335">
    <property type="entry name" value="S-adenosyl-L-methionine-dependent methyltransferases"/>
    <property type="match status" value="1"/>
</dbReference>
<proteinExistence type="inferred from homology"/>
<feature type="active site" evidence="6">
    <location>
        <position position="384"/>
    </location>
</feature>
<reference evidence="7 8" key="1">
    <citation type="journal article" date="2017" name="Environ. Microbiol.">
        <title>Genomic and physiological analyses of 'Reinekea forsetii' reveal a versatile opportunistic lifestyle during spring algae blooms.</title>
        <authorList>
            <person name="Avci B."/>
            <person name="Hahnke R.L."/>
            <person name="Chafee M."/>
            <person name="Fischer T."/>
            <person name="Gruber-Vodicka H."/>
            <person name="Tegetmeyer H.E."/>
            <person name="Harder J."/>
            <person name="Fuchs B.M."/>
            <person name="Amann R.I."/>
            <person name="Teeling H."/>
        </authorList>
    </citation>
    <scope>NUCLEOTIDE SEQUENCE [LARGE SCALE GENOMIC DNA]</scope>
    <source>
        <strain evidence="7 8">Hel1_31_D35</strain>
    </source>
</reference>
<evidence type="ECO:0000256" key="2">
    <source>
        <dbReference type="ARBA" id="ARBA00022603"/>
    </source>
</evidence>
<evidence type="ECO:0000313" key="7">
    <source>
        <dbReference type="EMBL" id="ATX77229.1"/>
    </source>
</evidence>
<dbReference type="InterPro" id="IPR003333">
    <property type="entry name" value="CMAS"/>
</dbReference>
<comment type="similarity">
    <text evidence="1">Belongs to the CFA/CMAS family.</text>
</comment>
<organism evidence="7 8">
    <name type="scientific">Reinekea forsetii</name>
    <dbReference type="NCBI Taxonomy" id="1336806"/>
    <lineage>
        <taxon>Bacteria</taxon>
        <taxon>Pseudomonadati</taxon>
        <taxon>Pseudomonadota</taxon>
        <taxon>Gammaproteobacteria</taxon>
        <taxon>Oceanospirillales</taxon>
        <taxon>Saccharospirillaceae</taxon>
        <taxon>Reinekea</taxon>
    </lineage>
</organism>
<dbReference type="RefSeq" id="WP_100257504.1">
    <property type="nucleotide sequence ID" value="NZ_CP011797.1"/>
</dbReference>
<dbReference type="InterPro" id="IPR050723">
    <property type="entry name" value="CFA/CMAS"/>
</dbReference>
<evidence type="ECO:0000313" key="8">
    <source>
        <dbReference type="Proteomes" id="UP000229757"/>
    </source>
</evidence>